<dbReference type="AlphaFoldDB" id="A0A8H7PDW1"/>
<organism evidence="1 2">
    <name type="scientific">Umbelopsis vinacea</name>
    <dbReference type="NCBI Taxonomy" id="44442"/>
    <lineage>
        <taxon>Eukaryota</taxon>
        <taxon>Fungi</taxon>
        <taxon>Fungi incertae sedis</taxon>
        <taxon>Mucoromycota</taxon>
        <taxon>Mucoromycotina</taxon>
        <taxon>Umbelopsidomycetes</taxon>
        <taxon>Umbelopsidales</taxon>
        <taxon>Umbelopsidaceae</taxon>
        <taxon>Umbelopsis</taxon>
    </lineage>
</organism>
<dbReference type="InterPro" id="IPR049302">
    <property type="entry name" value="Gp10-like"/>
</dbReference>
<gene>
    <name evidence="1" type="ORF">INT44_002519</name>
</gene>
<dbReference type="Pfam" id="PF21628">
    <property type="entry name" value="Gp10-like"/>
    <property type="match status" value="1"/>
</dbReference>
<comment type="caution">
    <text evidence="1">The sequence shown here is derived from an EMBL/GenBank/DDBJ whole genome shotgun (WGS) entry which is preliminary data.</text>
</comment>
<evidence type="ECO:0000313" key="2">
    <source>
        <dbReference type="Proteomes" id="UP000612746"/>
    </source>
</evidence>
<reference evidence="1" key="1">
    <citation type="submission" date="2020-12" db="EMBL/GenBank/DDBJ databases">
        <title>Metabolic potential, ecology and presence of endohyphal bacteria is reflected in genomic diversity of Mucoromycotina.</title>
        <authorList>
            <person name="Muszewska A."/>
            <person name="Okrasinska A."/>
            <person name="Steczkiewicz K."/>
            <person name="Drgas O."/>
            <person name="Orlowska M."/>
            <person name="Perlinska-Lenart U."/>
            <person name="Aleksandrzak-Piekarczyk T."/>
            <person name="Szatraj K."/>
            <person name="Zielenkiewicz U."/>
            <person name="Pilsyk S."/>
            <person name="Malc E."/>
            <person name="Mieczkowski P."/>
            <person name="Kruszewska J.S."/>
            <person name="Biernat P."/>
            <person name="Pawlowska J."/>
        </authorList>
    </citation>
    <scope>NUCLEOTIDE SEQUENCE</scope>
    <source>
        <strain evidence="1">WA0000051536</strain>
    </source>
</reference>
<name>A0A8H7PDW1_9FUNG</name>
<accession>A0A8H7PDW1</accession>
<dbReference type="EMBL" id="JAEPRA010000030">
    <property type="protein sequence ID" value="KAG2171874.1"/>
    <property type="molecule type" value="Genomic_DNA"/>
</dbReference>
<sequence length="92" mass="9826">MLGYPDSAEDQPAYPYGLSICLDDETLAKLGITELPKVGTVMQLTALVEVCSVSQYENQDGADNSLSLQITDMELAAGNGAEKPIANRIYGE</sequence>
<evidence type="ECO:0000313" key="1">
    <source>
        <dbReference type="EMBL" id="KAG2171874.1"/>
    </source>
</evidence>
<dbReference type="Proteomes" id="UP000612746">
    <property type="component" value="Unassembled WGS sequence"/>
</dbReference>
<proteinExistence type="predicted"/>
<protein>
    <submittedName>
        <fullName evidence="1">Uncharacterized protein</fullName>
    </submittedName>
</protein>
<keyword evidence="2" id="KW-1185">Reference proteome</keyword>